<evidence type="ECO:0000313" key="2">
    <source>
        <dbReference type="Proteomes" id="UP000198393"/>
    </source>
</evidence>
<protein>
    <submittedName>
        <fullName evidence="1">Uncharacterized protein</fullName>
    </submittedName>
</protein>
<dbReference type="Proteomes" id="UP000198393">
    <property type="component" value="Unassembled WGS sequence"/>
</dbReference>
<dbReference type="RefSeq" id="WP_089357114.1">
    <property type="nucleotide sequence ID" value="NZ_FZPD01000004.1"/>
</dbReference>
<accession>A0A239K511</accession>
<dbReference type="PROSITE" id="PS51257">
    <property type="entry name" value="PROKAR_LIPOPROTEIN"/>
    <property type="match status" value="1"/>
</dbReference>
<proteinExistence type="predicted"/>
<reference evidence="1 2" key="1">
    <citation type="submission" date="2017-06" db="EMBL/GenBank/DDBJ databases">
        <authorList>
            <person name="Kim H.J."/>
            <person name="Triplett B.A."/>
        </authorList>
    </citation>
    <scope>NUCLEOTIDE SEQUENCE [LARGE SCALE GENOMIC DNA]</scope>
    <source>
        <strain evidence="1 2">DSM 19307</strain>
    </source>
</reference>
<organism evidence="1 2">
    <name type="scientific">Ekhidna lutea</name>
    <dbReference type="NCBI Taxonomy" id="447679"/>
    <lineage>
        <taxon>Bacteria</taxon>
        <taxon>Pseudomonadati</taxon>
        <taxon>Bacteroidota</taxon>
        <taxon>Cytophagia</taxon>
        <taxon>Cytophagales</taxon>
        <taxon>Reichenbachiellaceae</taxon>
        <taxon>Ekhidna</taxon>
    </lineage>
</organism>
<name>A0A239K511_EKHLU</name>
<evidence type="ECO:0000313" key="1">
    <source>
        <dbReference type="EMBL" id="SNT12733.1"/>
    </source>
</evidence>
<gene>
    <name evidence="1" type="ORF">SAMN05421640_2400</name>
</gene>
<keyword evidence="2" id="KW-1185">Reference proteome</keyword>
<sequence length="150" mass="17187">MNKLYQTFLVLLVIGCAAKESPEITGKWYTYAESGDYMELWLGEDKAMSYLSGIDQFLLYDLKRDGKTLDFSLIESRVVDEHNFKLQVNKSSEELFQATFIGDNKVDSLKTYFLINRKTPDIKGSLAENQELMNEMFERLESGSHAGHGH</sequence>
<dbReference type="EMBL" id="FZPD01000004">
    <property type="protein sequence ID" value="SNT12733.1"/>
    <property type="molecule type" value="Genomic_DNA"/>
</dbReference>
<dbReference type="AlphaFoldDB" id="A0A239K511"/>